<dbReference type="EMBL" id="CP136051">
    <property type="protein sequence ID" value="WOK07013.1"/>
    <property type="molecule type" value="Genomic_DNA"/>
</dbReference>
<dbReference type="PANTHER" id="PTHR47623">
    <property type="entry name" value="OS09G0287300 PROTEIN"/>
    <property type="match status" value="1"/>
</dbReference>
<reference evidence="1 2" key="1">
    <citation type="journal article" date="2023" name="Microbiol. Resour. Announc.">
        <title>Complete Genome Sequence of Imperialibacter roseus strain P4T.</title>
        <authorList>
            <person name="Tizabi D.R."/>
            <person name="Bachvaroff T."/>
            <person name="Hill R.T."/>
        </authorList>
    </citation>
    <scope>NUCLEOTIDE SEQUENCE [LARGE SCALE GENOMIC DNA]</scope>
    <source>
        <strain evidence="1 2">P4T</strain>
    </source>
</reference>
<evidence type="ECO:0000313" key="2">
    <source>
        <dbReference type="Proteomes" id="UP001302349"/>
    </source>
</evidence>
<accession>A0ABZ0IRF1</accession>
<dbReference type="RefSeq" id="WP_317489702.1">
    <property type="nucleotide sequence ID" value="NZ_CP136051.1"/>
</dbReference>
<dbReference type="CDD" id="cd07067">
    <property type="entry name" value="HP_PGM_like"/>
    <property type="match status" value="1"/>
</dbReference>
<keyword evidence="2" id="KW-1185">Reference proteome</keyword>
<dbReference type="Pfam" id="PF00300">
    <property type="entry name" value="His_Phos_1"/>
    <property type="match status" value="1"/>
</dbReference>
<dbReference type="Proteomes" id="UP001302349">
    <property type="component" value="Chromosome"/>
</dbReference>
<organism evidence="1 2">
    <name type="scientific">Imperialibacter roseus</name>
    <dbReference type="NCBI Taxonomy" id="1324217"/>
    <lineage>
        <taxon>Bacteria</taxon>
        <taxon>Pseudomonadati</taxon>
        <taxon>Bacteroidota</taxon>
        <taxon>Cytophagia</taxon>
        <taxon>Cytophagales</taxon>
        <taxon>Flammeovirgaceae</taxon>
        <taxon>Imperialibacter</taxon>
    </lineage>
</organism>
<dbReference type="InterPro" id="IPR013078">
    <property type="entry name" value="His_Pase_superF_clade-1"/>
</dbReference>
<dbReference type="InterPro" id="IPR029033">
    <property type="entry name" value="His_PPase_superfam"/>
</dbReference>
<name>A0ABZ0IRF1_9BACT</name>
<gene>
    <name evidence="1" type="ORF">RT717_00055</name>
</gene>
<dbReference type="SUPFAM" id="SSF53254">
    <property type="entry name" value="Phosphoglycerate mutase-like"/>
    <property type="match status" value="1"/>
</dbReference>
<evidence type="ECO:0000313" key="1">
    <source>
        <dbReference type="EMBL" id="WOK07013.1"/>
    </source>
</evidence>
<dbReference type="PANTHER" id="PTHR47623:SF1">
    <property type="entry name" value="OS09G0287300 PROTEIN"/>
    <property type="match status" value="1"/>
</dbReference>
<sequence length="167" mass="18771">MKTIYLVRHAKSSWDFPELDDFQRPLSSRGKSDAPRMGKFLNDQQIHPDLVVSSPAERAIKTAKKVAAELGIDKREIVTDKSVYHAWPDRLLKVVVELDDQHTSVMLFGHNPGLTEFANQLAGASIENIPTTGAVGISFEVNYWRDIGYEAGKLLFFHYPKGLPEGY</sequence>
<proteinExistence type="predicted"/>
<dbReference type="Gene3D" id="3.40.50.1240">
    <property type="entry name" value="Phosphoglycerate mutase-like"/>
    <property type="match status" value="1"/>
</dbReference>
<protein>
    <submittedName>
        <fullName evidence="1">Histidine phosphatase family protein</fullName>
    </submittedName>
</protein>